<dbReference type="Pfam" id="PF08284">
    <property type="entry name" value="RVP_2"/>
    <property type="match status" value="1"/>
</dbReference>
<accession>A0A5B6UWQ4</accession>
<protein>
    <submittedName>
        <fullName evidence="2">TBC1 domain family member 1</fullName>
    </submittedName>
</protein>
<feature type="compositionally biased region" description="Polar residues" evidence="1">
    <location>
        <begin position="67"/>
        <end position="76"/>
    </location>
</feature>
<reference evidence="3" key="1">
    <citation type="journal article" date="2019" name="Plant Biotechnol. J.">
        <title>Genome sequencing of the Australian wild diploid species Gossypium australe highlights disease resistance and delayed gland morphogenesis.</title>
        <authorList>
            <person name="Cai Y."/>
            <person name="Cai X."/>
            <person name="Wang Q."/>
            <person name="Wang P."/>
            <person name="Zhang Y."/>
            <person name="Cai C."/>
            <person name="Xu Y."/>
            <person name="Wang K."/>
            <person name="Zhou Z."/>
            <person name="Wang C."/>
            <person name="Geng S."/>
            <person name="Li B."/>
            <person name="Dong Q."/>
            <person name="Hou Y."/>
            <person name="Wang H."/>
            <person name="Ai P."/>
            <person name="Liu Z."/>
            <person name="Yi F."/>
            <person name="Sun M."/>
            <person name="An G."/>
            <person name="Cheng J."/>
            <person name="Zhang Y."/>
            <person name="Shi Q."/>
            <person name="Xie Y."/>
            <person name="Shi X."/>
            <person name="Chang Y."/>
            <person name="Huang F."/>
            <person name="Chen Y."/>
            <person name="Hong S."/>
            <person name="Mi L."/>
            <person name="Sun Q."/>
            <person name="Zhang L."/>
            <person name="Zhou B."/>
            <person name="Peng R."/>
            <person name="Zhang X."/>
            <person name="Liu F."/>
        </authorList>
    </citation>
    <scope>NUCLEOTIDE SEQUENCE [LARGE SCALE GENOMIC DNA]</scope>
    <source>
        <strain evidence="3">cv. PA1801</strain>
    </source>
</reference>
<evidence type="ECO:0000313" key="3">
    <source>
        <dbReference type="Proteomes" id="UP000325315"/>
    </source>
</evidence>
<sequence length="251" mass="27797">MGKSQSSASKKLKKYNDCSTTSVGYSGRDRGSQRSNLRSPSPSMTSVGSTSKPSNPASKGRPPRHPSNVSGSQTKDSIVKSEARVPARTYAIHAREDASTPDVITDTFSLLNTDIIALIDPGSTHSYICTNLVSVKNLPVEFTEFLVKVSNPLGQYVMVDKLTQHDAVVNCKQKYIVLKCQNSELLHVEFDKLDGLSNVISAISVQKYIRKGYGVYLAYVLDTKVFESKIKLVLVACQFPDFFWKNYLDYH</sequence>
<proteinExistence type="predicted"/>
<dbReference type="OrthoDB" id="851428at2759"/>
<evidence type="ECO:0000256" key="1">
    <source>
        <dbReference type="SAM" id="MobiDB-lite"/>
    </source>
</evidence>
<keyword evidence="3" id="KW-1185">Reference proteome</keyword>
<gene>
    <name evidence="2" type="ORF">EPI10_028250</name>
</gene>
<comment type="caution">
    <text evidence="2">The sequence shown here is derived from an EMBL/GenBank/DDBJ whole genome shotgun (WGS) entry which is preliminary data.</text>
</comment>
<organism evidence="2 3">
    <name type="scientific">Gossypium australe</name>
    <dbReference type="NCBI Taxonomy" id="47621"/>
    <lineage>
        <taxon>Eukaryota</taxon>
        <taxon>Viridiplantae</taxon>
        <taxon>Streptophyta</taxon>
        <taxon>Embryophyta</taxon>
        <taxon>Tracheophyta</taxon>
        <taxon>Spermatophyta</taxon>
        <taxon>Magnoliopsida</taxon>
        <taxon>eudicotyledons</taxon>
        <taxon>Gunneridae</taxon>
        <taxon>Pentapetalae</taxon>
        <taxon>rosids</taxon>
        <taxon>malvids</taxon>
        <taxon>Malvales</taxon>
        <taxon>Malvaceae</taxon>
        <taxon>Malvoideae</taxon>
        <taxon>Gossypium</taxon>
    </lineage>
</organism>
<feature type="compositionally biased region" description="Polar residues" evidence="1">
    <location>
        <begin position="33"/>
        <end position="57"/>
    </location>
</feature>
<name>A0A5B6UWQ4_9ROSI</name>
<feature type="region of interest" description="Disordered" evidence="1">
    <location>
        <begin position="1"/>
        <end position="82"/>
    </location>
</feature>
<evidence type="ECO:0000313" key="2">
    <source>
        <dbReference type="EMBL" id="KAA3461698.1"/>
    </source>
</evidence>
<dbReference type="Proteomes" id="UP000325315">
    <property type="component" value="Unassembled WGS sequence"/>
</dbReference>
<dbReference type="AlphaFoldDB" id="A0A5B6UWQ4"/>
<dbReference type="EMBL" id="SMMG02000009">
    <property type="protein sequence ID" value="KAA3461698.1"/>
    <property type="molecule type" value="Genomic_DNA"/>
</dbReference>